<evidence type="ECO:0000256" key="7">
    <source>
        <dbReference type="ARBA" id="ARBA00023237"/>
    </source>
</evidence>
<dbReference type="SUPFAM" id="SSF56954">
    <property type="entry name" value="Outer membrane efflux proteins (OEP)"/>
    <property type="match status" value="1"/>
</dbReference>
<feature type="signal peptide" evidence="8">
    <location>
        <begin position="1"/>
        <end position="26"/>
    </location>
</feature>
<comment type="subcellular location">
    <subcellularLocation>
        <location evidence="1">Cell outer membrane</location>
    </subcellularLocation>
</comment>
<evidence type="ECO:0000313" key="9">
    <source>
        <dbReference type="EMBL" id="KIE43081.1"/>
    </source>
</evidence>
<dbReference type="Gene3D" id="1.20.1600.10">
    <property type="entry name" value="Outer membrane efflux proteins (OEP)"/>
    <property type="match status" value="1"/>
</dbReference>
<keyword evidence="6" id="KW-0472">Membrane</keyword>
<sequence length="452" mass="49871">MKALRRTALALAVTLLPLAAAWGADAGAGTKLTLDDCIKKALTAAPELGEAQADIDATSARLDEAKAHRYPQIEFLGLIGPVPQARGNQVYSEDGINDTERWTWFQRGDATLVQPLYTFGKISENMRAATHGIEVDRAKKDQKGTDVALQVKEYYYGILLARELRELVLETRDILDDAKAKARKLIDKGSPNADELDIYKLDAFRGEVAKYLEEASKGEQLALAALKTRMGLPPAEAVDIDAERLQPAGATLGDLAAYVEEARTRRPEFRQLNEGIKAREALVEAAKANYWPDLFLGGYVSAAYADKRTRIDNPFVPDDFNHVWAGIALGVKWKLDFGITGAKVAGERAQYNRLLSTRAYADEFIPLQIRKAWLEARESEASAAAMKEAYTNAKRWVVASVANYDFGIGPAQEIFDGLQNYARMRAAYFQAVYNQNMALARLDHAVGQAPLN</sequence>
<evidence type="ECO:0000256" key="1">
    <source>
        <dbReference type="ARBA" id="ARBA00004442"/>
    </source>
</evidence>
<evidence type="ECO:0000256" key="4">
    <source>
        <dbReference type="ARBA" id="ARBA00022452"/>
    </source>
</evidence>
<comment type="similarity">
    <text evidence="2">Belongs to the outer membrane factor (OMF) (TC 1.B.17) family.</text>
</comment>
<dbReference type="AlphaFoldDB" id="A0A0C1QY75"/>
<keyword evidence="4" id="KW-1134">Transmembrane beta strand</keyword>
<organism evidence="9 10">
    <name type="scientific">Geobacter soli</name>
    <dbReference type="NCBI Taxonomy" id="1510391"/>
    <lineage>
        <taxon>Bacteria</taxon>
        <taxon>Pseudomonadati</taxon>
        <taxon>Thermodesulfobacteriota</taxon>
        <taxon>Desulfuromonadia</taxon>
        <taxon>Geobacterales</taxon>
        <taxon>Geobacteraceae</taxon>
        <taxon>Geobacter</taxon>
    </lineage>
</organism>
<evidence type="ECO:0000256" key="6">
    <source>
        <dbReference type="ARBA" id="ARBA00023136"/>
    </source>
</evidence>
<dbReference type="InterPro" id="IPR003423">
    <property type="entry name" value="OMP_efflux"/>
</dbReference>
<dbReference type="Proteomes" id="UP000031433">
    <property type="component" value="Unassembled WGS sequence"/>
</dbReference>
<dbReference type="FunFam" id="1.20.1600.10:FF:000035">
    <property type="entry name" value="Efflux pump, RND family, outer membrane protein"/>
    <property type="match status" value="1"/>
</dbReference>
<keyword evidence="8" id="KW-0732">Signal</keyword>
<evidence type="ECO:0000256" key="5">
    <source>
        <dbReference type="ARBA" id="ARBA00022692"/>
    </source>
</evidence>
<name>A0A0C1QY75_9BACT</name>
<dbReference type="PANTHER" id="PTHR30026:SF13">
    <property type="entry name" value="MEMBRANE EFFLUX PROTEIN, PUTATIVE-RELATED"/>
    <property type="match status" value="1"/>
</dbReference>
<dbReference type="EMBL" id="JXBL01000001">
    <property type="protein sequence ID" value="KIE43081.1"/>
    <property type="molecule type" value="Genomic_DNA"/>
</dbReference>
<evidence type="ECO:0000256" key="2">
    <source>
        <dbReference type="ARBA" id="ARBA00007613"/>
    </source>
</evidence>
<dbReference type="InterPro" id="IPR051906">
    <property type="entry name" value="TolC-like"/>
</dbReference>
<protein>
    <submittedName>
        <fullName evidence="9">RND transporter</fullName>
    </submittedName>
</protein>
<evidence type="ECO:0000313" key="10">
    <source>
        <dbReference type="Proteomes" id="UP000031433"/>
    </source>
</evidence>
<keyword evidence="3" id="KW-0813">Transport</keyword>
<gene>
    <name evidence="9" type="ORF">SE37_10770</name>
</gene>
<dbReference type="GO" id="GO:0015288">
    <property type="term" value="F:porin activity"/>
    <property type="evidence" value="ECO:0007669"/>
    <property type="project" value="TreeGrafter"/>
</dbReference>
<dbReference type="Pfam" id="PF02321">
    <property type="entry name" value="OEP"/>
    <property type="match status" value="2"/>
</dbReference>
<keyword evidence="10" id="KW-1185">Reference proteome</keyword>
<dbReference type="GO" id="GO:0009279">
    <property type="term" value="C:cell outer membrane"/>
    <property type="evidence" value="ECO:0007669"/>
    <property type="project" value="UniProtKB-SubCell"/>
</dbReference>
<proteinExistence type="inferred from homology"/>
<dbReference type="GO" id="GO:0015562">
    <property type="term" value="F:efflux transmembrane transporter activity"/>
    <property type="evidence" value="ECO:0007669"/>
    <property type="project" value="InterPro"/>
</dbReference>
<evidence type="ECO:0000256" key="8">
    <source>
        <dbReference type="SAM" id="SignalP"/>
    </source>
</evidence>
<dbReference type="GO" id="GO:1990281">
    <property type="term" value="C:efflux pump complex"/>
    <property type="evidence" value="ECO:0007669"/>
    <property type="project" value="TreeGrafter"/>
</dbReference>
<comment type="caution">
    <text evidence="9">The sequence shown here is derived from an EMBL/GenBank/DDBJ whole genome shotgun (WGS) entry which is preliminary data.</text>
</comment>
<feature type="chain" id="PRO_5002151480" evidence="8">
    <location>
        <begin position="27"/>
        <end position="452"/>
    </location>
</feature>
<dbReference type="PANTHER" id="PTHR30026">
    <property type="entry name" value="OUTER MEMBRANE PROTEIN TOLC"/>
    <property type="match status" value="1"/>
</dbReference>
<accession>A0A0C1QY75</accession>
<reference evidence="9 10" key="1">
    <citation type="submission" date="2015-01" db="EMBL/GenBank/DDBJ databases">
        <title>Genome sequence of the anaerobic bacterium Geobacter soli GSS01, a dissimilatory Fe(III) reducer from soil.</title>
        <authorList>
            <person name="Yang G."/>
            <person name="Zhou S."/>
        </authorList>
    </citation>
    <scope>NUCLEOTIDE SEQUENCE [LARGE SCALE GENOMIC DNA]</scope>
    <source>
        <strain evidence="9 10">GSS01</strain>
    </source>
</reference>
<dbReference type="RefSeq" id="WP_039646227.1">
    <property type="nucleotide sequence ID" value="NZ_JXBL01000001.1"/>
</dbReference>
<keyword evidence="5" id="KW-0812">Transmembrane</keyword>
<evidence type="ECO:0000256" key="3">
    <source>
        <dbReference type="ARBA" id="ARBA00022448"/>
    </source>
</evidence>
<keyword evidence="7" id="KW-0998">Cell outer membrane</keyword>